<gene>
    <name evidence="2" type="ORF">ACFQKB_20195</name>
</gene>
<dbReference type="SUPFAM" id="SSF51182">
    <property type="entry name" value="RmlC-like cupins"/>
    <property type="match status" value="1"/>
</dbReference>
<evidence type="ECO:0000313" key="3">
    <source>
        <dbReference type="Proteomes" id="UP001596380"/>
    </source>
</evidence>
<accession>A0ABW2CLE4</accession>
<dbReference type="EMBL" id="JBHSXS010000011">
    <property type="protein sequence ID" value="MFC6882085.1"/>
    <property type="molecule type" value="Genomic_DNA"/>
</dbReference>
<sequence length="164" mass="18026">MTDRTFEVPGGITAHVLRSTRETDGALFQVEIELAPKAKGPPPHVHIGQEESFTVTEGVLSVRSGREWLRLAAGETATVPSGTVHAFRNRTAEPTRMVTEMTPALVFEHMLRVQSESRVPPLLRIAAINHGPDASFFLAGLPIALQRPMWNVLAVIAKLARRDF</sequence>
<evidence type="ECO:0000259" key="1">
    <source>
        <dbReference type="Pfam" id="PF07883"/>
    </source>
</evidence>
<dbReference type="PANTHER" id="PTHR36440">
    <property type="entry name" value="PUTATIVE (AFU_ORTHOLOGUE AFUA_8G07350)-RELATED"/>
    <property type="match status" value="1"/>
</dbReference>
<comment type="caution">
    <text evidence="2">The sequence shown here is derived from an EMBL/GenBank/DDBJ whole genome shotgun (WGS) entry which is preliminary data.</text>
</comment>
<dbReference type="InterPro" id="IPR013096">
    <property type="entry name" value="Cupin_2"/>
</dbReference>
<protein>
    <submittedName>
        <fullName evidence="2">Cupin domain-containing protein</fullName>
    </submittedName>
</protein>
<dbReference type="InterPro" id="IPR014710">
    <property type="entry name" value="RmlC-like_jellyroll"/>
</dbReference>
<keyword evidence="3" id="KW-1185">Reference proteome</keyword>
<feature type="domain" description="Cupin type-2" evidence="1">
    <location>
        <begin position="32"/>
        <end position="98"/>
    </location>
</feature>
<reference evidence="3" key="1">
    <citation type="journal article" date="2019" name="Int. J. Syst. Evol. Microbiol.">
        <title>The Global Catalogue of Microorganisms (GCM) 10K type strain sequencing project: providing services to taxonomists for standard genome sequencing and annotation.</title>
        <authorList>
            <consortium name="The Broad Institute Genomics Platform"/>
            <consortium name="The Broad Institute Genome Sequencing Center for Infectious Disease"/>
            <person name="Wu L."/>
            <person name="Ma J."/>
        </authorList>
    </citation>
    <scope>NUCLEOTIDE SEQUENCE [LARGE SCALE GENOMIC DNA]</scope>
    <source>
        <strain evidence="3">JCM 3369</strain>
    </source>
</reference>
<proteinExistence type="predicted"/>
<name>A0ABW2CLE4_9ACTN</name>
<dbReference type="InterPro" id="IPR011051">
    <property type="entry name" value="RmlC_Cupin_sf"/>
</dbReference>
<dbReference type="Pfam" id="PF07883">
    <property type="entry name" value="Cupin_2"/>
    <property type="match status" value="1"/>
</dbReference>
<evidence type="ECO:0000313" key="2">
    <source>
        <dbReference type="EMBL" id="MFC6882085.1"/>
    </source>
</evidence>
<dbReference type="RefSeq" id="WP_160825075.1">
    <property type="nucleotide sequence ID" value="NZ_JBHSXE010000001.1"/>
</dbReference>
<dbReference type="Gene3D" id="2.60.120.10">
    <property type="entry name" value="Jelly Rolls"/>
    <property type="match status" value="1"/>
</dbReference>
<dbReference type="PANTHER" id="PTHR36440:SF1">
    <property type="entry name" value="PUTATIVE (AFU_ORTHOLOGUE AFUA_8G07350)-RELATED"/>
    <property type="match status" value="1"/>
</dbReference>
<organism evidence="2 3">
    <name type="scientific">Actinomadura yumaensis</name>
    <dbReference type="NCBI Taxonomy" id="111807"/>
    <lineage>
        <taxon>Bacteria</taxon>
        <taxon>Bacillati</taxon>
        <taxon>Actinomycetota</taxon>
        <taxon>Actinomycetes</taxon>
        <taxon>Streptosporangiales</taxon>
        <taxon>Thermomonosporaceae</taxon>
        <taxon>Actinomadura</taxon>
    </lineage>
</organism>
<dbReference type="Proteomes" id="UP001596380">
    <property type="component" value="Unassembled WGS sequence"/>
</dbReference>
<dbReference type="InterPro" id="IPR053146">
    <property type="entry name" value="QDO-like"/>
</dbReference>